<feature type="region of interest" description="Disordered" evidence="1">
    <location>
        <begin position="182"/>
        <end position="217"/>
    </location>
</feature>
<proteinExistence type="predicted"/>
<evidence type="ECO:0000313" key="2">
    <source>
        <dbReference type="EMBL" id="QEX18968.1"/>
    </source>
</evidence>
<protein>
    <submittedName>
        <fullName evidence="2">Uncharacterized protein</fullName>
    </submittedName>
</protein>
<evidence type="ECO:0000256" key="1">
    <source>
        <dbReference type="SAM" id="MobiDB-lite"/>
    </source>
</evidence>
<sequence>MLFQECRPNGWLAEPNASRTVAQPLPRDQFHCAGLVCDPNHKMARRNFGGALYMFTSKGEPRPQNPGEIFPDANMADWQSNPRRGDSQTKRASRDRPGQREAQTMPPDQFRNALIDFTDAVTALTFYTQALNTIAGTHRSVERNGTASDDECSLDILEKIARQLHRATNSLHDLYACRGPASHEDAARRAENREHRSTKSMRAQRKPRPRGDPTSAT</sequence>
<gene>
    <name evidence="2" type="ORF">FRZ44_42800</name>
</gene>
<feature type="compositionally biased region" description="Basic and acidic residues" evidence="1">
    <location>
        <begin position="182"/>
        <end position="197"/>
    </location>
</feature>
<dbReference type="EMBL" id="CP042906">
    <property type="protein sequence ID" value="QEX18968.1"/>
    <property type="molecule type" value="Genomic_DNA"/>
</dbReference>
<dbReference type="KEGG" id="htq:FRZ44_42800"/>
<reference evidence="2 3" key="1">
    <citation type="submission" date="2019-08" db="EMBL/GenBank/DDBJ databases">
        <title>Hyperibacter terrae gen. nov., sp. nov. and Hyperibacter viscosus sp. nov., two new members in the family Rhodospirillaceae isolated from the rhizosphere of Hypericum perforatum.</title>
        <authorList>
            <person name="Noviana Z."/>
        </authorList>
    </citation>
    <scope>NUCLEOTIDE SEQUENCE [LARGE SCALE GENOMIC DNA]</scope>
    <source>
        <strain evidence="2 3">R5913</strain>
    </source>
</reference>
<dbReference type="RefSeq" id="WP_151179073.1">
    <property type="nucleotide sequence ID" value="NZ_CP042906.1"/>
</dbReference>
<keyword evidence="3" id="KW-1185">Reference proteome</keyword>
<evidence type="ECO:0000313" key="3">
    <source>
        <dbReference type="Proteomes" id="UP000326202"/>
    </source>
</evidence>
<dbReference type="Proteomes" id="UP000326202">
    <property type="component" value="Chromosome"/>
</dbReference>
<feature type="compositionally biased region" description="Basic residues" evidence="1">
    <location>
        <begin position="198"/>
        <end position="208"/>
    </location>
</feature>
<accession>A0A5J6MN27</accession>
<feature type="region of interest" description="Disordered" evidence="1">
    <location>
        <begin position="57"/>
        <end position="110"/>
    </location>
</feature>
<name>A0A5J6MN27_9PROT</name>
<feature type="compositionally biased region" description="Basic and acidic residues" evidence="1">
    <location>
        <begin position="83"/>
        <end position="99"/>
    </location>
</feature>
<dbReference type="AlphaFoldDB" id="A0A5J6MN27"/>
<organism evidence="2 3">
    <name type="scientific">Hypericibacter terrae</name>
    <dbReference type="NCBI Taxonomy" id="2602015"/>
    <lineage>
        <taxon>Bacteria</taxon>
        <taxon>Pseudomonadati</taxon>
        <taxon>Pseudomonadota</taxon>
        <taxon>Alphaproteobacteria</taxon>
        <taxon>Rhodospirillales</taxon>
        <taxon>Dongiaceae</taxon>
        <taxon>Hypericibacter</taxon>
    </lineage>
</organism>